<keyword evidence="3" id="KW-1185">Reference proteome</keyword>
<feature type="region of interest" description="Disordered" evidence="1">
    <location>
        <begin position="314"/>
        <end position="339"/>
    </location>
</feature>
<protein>
    <submittedName>
        <fullName evidence="2">Uncharacterized protein</fullName>
    </submittedName>
</protein>
<evidence type="ECO:0000313" key="2">
    <source>
        <dbReference type="EMBL" id="KAK4075238.1"/>
    </source>
</evidence>
<proteinExistence type="predicted"/>
<comment type="caution">
    <text evidence="2">The sequence shown here is derived from an EMBL/GenBank/DDBJ whole genome shotgun (WGS) entry which is preliminary data.</text>
</comment>
<sequence>MSSSWVTHEYDMAIGVLKHLINNIPGWQSRLTGLSKQLDRRQGDLATMGHQGPNIPGVRLPGPKSSCEPLNPTDSCLIQWETDGALGPQRKEPDDTLDSFHLSRKSTNCVSLDMSAKEILAVAPLSARAQTSKMLASASTGSAERSPAYQPSERIVVYYDSYVQSFFDQLVLFVSMSRNIIRKSRMSITMAQMKRMIESDEPEDGNHPHNDRSVSDSMLSLRDMAPSGYMSTPWSGIMSTSRRLGLGSFNSDTQGADIHQILDEKLDVIQCACERGAYKFLRNAKCEEELNRVREGLDEVLQASVSEMERVQRRIGSQVNCGEEETRNDGSRTPAAPLK</sequence>
<reference evidence="2 3" key="1">
    <citation type="journal article" date="2024" name="Microbiol. Resour. Announc.">
        <title>Genome annotations for the ascomycete fungi Trichoderma harzianum, Trichoderma aggressivum, and Purpureocillium lilacinum.</title>
        <authorList>
            <person name="Beijen E.P.W."/>
            <person name="Ohm R.A."/>
        </authorList>
    </citation>
    <scope>NUCLEOTIDE SEQUENCE [LARGE SCALE GENOMIC DNA]</scope>
    <source>
        <strain evidence="2 3">CBS 150709</strain>
    </source>
</reference>
<dbReference type="Proteomes" id="UP001287286">
    <property type="component" value="Unassembled WGS sequence"/>
</dbReference>
<accession>A0ABR0BGA4</accession>
<evidence type="ECO:0000256" key="1">
    <source>
        <dbReference type="SAM" id="MobiDB-lite"/>
    </source>
</evidence>
<dbReference type="EMBL" id="JAWRVI010000125">
    <property type="protein sequence ID" value="KAK4075238.1"/>
    <property type="molecule type" value="Genomic_DNA"/>
</dbReference>
<gene>
    <name evidence="2" type="ORF">Purlil1_12712</name>
</gene>
<evidence type="ECO:0000313" key="3">
    <source>
        <dbReference type="Proteomes" id="UP001287286"/>
    </source>
</evidence>
<organism evidence="2 3">
    <name type="scientific">Purpureocillium lilacinum</name>
    <name type="common">Paecilomyces lilacinus</name>
    <dbReference type="NCBI Taxonomy" id="33203"/>
    <lineage>
        <taxon>Eukaryota</taxon>
        <taxon>Fungi</taxon>
        <taxon>Dikarya</taxon>
        <taxon>Ascomycota</taxon>
        <taxon>Pezizomycotina</taxon>
        <taxon>Sordariomycetes</taxon>
        <taxon>Hypocreomycetidae</taxon>
        <taxon>Hypocreales</taxon>
        <taxon>Ophiocordycipitaceae</taxon>
        <taxon>Purpureocillium</taxon>
    </lineage>
</organism>
<name>A0ABR0BGA4_PURLI</name>